<proteinExistence type="predicted"/>
<evidence type="ECO:0000313" key="3">
    <source>
        <dbReference type="EMBL" id="KAF2635879.1"/>
    </source>
</evidence>
<dbReference type="Proteomes" id="UP000799753">
    <property type="component" value="Unassembled WGS sequence"/>
</dbReference>
<dbReference type="PANTHER" id="PTHR36223:SF1">
    <property type="entry name" value="TRANSCRIPTION ELONGATION FACTOR EAF N-TERMINAL DOMAIN-CONTAINING PROTEIN"/>
    <property type="match status" value="1"/>
</dbReference>
<feature type="compositionally biased region" description="Basic and acidic residues" evidence="1">
    <location>
        <begin position="253"/>
        <end position="276"/>
    </location>
</feature>
<feature type="domain" description="DUF7918" evidence="2">
    <location>
        <begin position="9"/>
        <end position="229"/>
    </location>
</feature>
<dbReference type="Pfam" id="PF25534">
    <property type="entry name" value="DUF7918"/>
    <property type="match status" value="1"/>
</dbReference>
<reference evidence="3" key="1">
    <citation type="journal article" date="2020" name="Stud. Mycol.">
        <title>101 Dothideomycetes genomes: a test case for predicting lifestyles and emergence of pathogens.</title>
        <authorList>
            <person name="Haridas S."/>
            <person name="Albert R."/>
            <person name="Binder M."/>
            <person name="Bloem J."/>
            <person name="Labutti K."/>
            <person name="Salamov A."/>
            <person name="Andreopoulos B."/>
            <person name="Baker S."/>
            <person name="Barry K."/>
            <person name="Bills G."/>
            <person name="Bluhm B."/>
            <person name="Cannon C."/>
            <person name="Castanera R."/>
            <person name="Culley D."/>
            <person name="Daum C."/>
            <person name="Ezra D."/>
            <person name="Gonzalez J."/>
            <person name="Henrissat B."/>
            <person name="Kuo A."/>
            <person name="Liang C."/>
            <person name="Lipzen A."/>
            <person name="Lutzoni F."/>
            <person name="Magnuson J."/>
            <person name="Mondo S."/>
            <person name="Nolan M."/>
            <person name="Ohm R."/>
            <person name="Pangilinan J."/>
            <person name="Park H.-J."/>
            <person name="Ramirez L."/>
            <person name="Alfaro M."/>
            <person name="Sun H."/>
            <person name="Tritt A."/>
            <person name="Yoshinaga Y."/>
            <person name="Zwiers L.-H."/>
            <person name="Turgeon B."/>
            <person name="Goodwin S."/>
            <person name="Spatafora J."/>
            <person name="Crous P."/>
            <person name="Grigoriev I."/>
        </authorList>
    </citation>
    <scope>NUCLEOTIDE SEQUENCE</scope>
    <source>
        <strain evidence="3">CBS 473.64</strain>
    </source>
</reference>
<organism evidence="3 4">
    <name type="scientific">Massarina eburnea CBS 473.64</name>
    <dbReference type="NCBI Taxonomy" id="1395130"/>
    <lineage>
        <taxon>Eukaryota</taxon>
        <taxon>Fungi</taxon>
        <taxon>Dikarya</taxon>
        <taxon>Ascomycota</taxon>
        <taxon>Pezizomycotina</taxon>
        <taxon>Dothideomycetes</taxon>
        <taxon>Pleosporomycetidae</taxon>
        <taxon>Pleosporales</taxon>
        <taxon>Massarineae</taxon>
        <taxon>Massarinaceae</taxon>
        <taxon>Massarina</taxon>
    </lineage>
</organism>
<keyword evidence="4" id="KW-1185">Reference proteome</keyword>
<feature type="region of interest" description="Disordered" evidence="1">
    <location>
        <begin position="253"/>
        <end position="287"/>
    </location>
</feature>
<protein>
    <recommendedName>
        <fullName evidence="2">DUF7918 domain-containing protein</fullName>
    </recommendedName>
</protein>
<name>A0A6A6RK14_9PLEO</name>
<accession>A0A6A6RK14</accession>
<evidence type="ECO:0000313" key="4">
    <source>
        <dbReference type="Proteomes" id="UP000799753"/>
    </source>
</evidence>
<gene>
    <name evidence="3" type="ORF">P280DRAFT_473522</name>
</gene>
<evidence type="ECO:0000256" key="1">
    <source>
        <dbReference type="SAM" id="MobiDB-lite"/>
    </source>
</evidence>
<dbReference type="OrthoDB" id="3364132at2759"/>
<sequence>MAITELYPHINVEILSNGVPLQEYVNDEEENSPGTVTKYIEAKSGGDFAVRYSITKPWPETCLVFQISMDGKYVHGKILETNLFHGREYTSTVDAVTFSDRNKHFSQKFCFSELVIDESHASSANKSLLKSLKCLGEITVKTYKVKNVRQSDKEKRKPHMQNVGNISEKALKGRALSHSARLSAPVATTRVSKALAYDYVAADKQPSATFKFKYRSQAALQALMIIPRSPNPIPLEERDIESLSPEEMRELLKRQKERDGAAPKVKSEVKRERTGDPSKASTSFVGDDEVSFVSEKRRKRDHVFIDENGLETIDLT</sequence>
<evidence type="ECO:0000259" key="2">
    <source>
        <dbReference type="Pfam" id="PF25534"/>
    </source>
</evidence>
<dbReference type="InterPro" id="IPR057678">
    <property type="entry name" value="DUF7918"/>
</dbReference>
<dbReference type="PANTHER" id="PTHR36223">
    <property type="entry name" value="BETA-LACTAMASE-TYPE TRANSPEPTIDASE FOLD DOMAIN CONTAINING PROTEIN"/>
    <property type="match status" value="1"/>
</dbReference>
<dbReference type="AlphaFoldDB" id="A0A6A6RK14"/>
<dbReference type="EMBL" id="MU006802">
    <property type="protein sequence ID" value="KAF2635879.1"/>
    <property type="molecule type" value="Genomic_DNA"/>
</dbReference>